<comment type="subcellular location">
    <subcellularLocation>
        <location evidence="2">Membrane</location>
        <topology evidence="2">Single-pass membrane protein</topology>
    </subcellularLocation>
</comment>
<accession>A0A2I0X4Q0</accession>
<dbReference type="SUPFAM" id="SSF57850">
    <property type="entry name" value="RING/U-box"/>
    <property type="match status" value="1"/>
</dbReference>
<name>A0A2I0X4Q0_9ASPA</name>
<dbReference type="Gene3D" id="3.30.40.10">
    <property type="entry name" value="Zinc/RING finger domain, C3HC4 (zinc finger)"/>
    <property type="match status" value="1"/>
</dbReference>
<reference evidence="16 17" key="2">
    <citation type="journal article" date="2017" name="Nature">
        <title>The Apostasia genome and the evolution of orchids.</title>
        <authorList>
            <person name="Zhang G.Q."/>
            <person name="Liu K.W."/>
            <person name="Li Z."/>
            <person name="Lohaus R."/>
            <person name="Hsiao Y.Y."/>
            <person name="Niu S.C."/>
            <person name="Wang J.Y."/>
            <person name="Lin Y.C."/>
            <person name="Xu Q."/>
            <person name="Chen L.J."/>
            <person name="Yoshida K."/>
            <person name="Fujiwara S."/>
            <person name="Wang Z.W."/>
            <person name="Zhang Y.Q."/>
            <person name="Mitsuda N."/>
            <person name="Wang M."/>
            <person name="Liu G.H."/>
            <person name="Pecoraro L."/>
            <person name="Huang H.X."/>
            <person name="Xiao X.J."/>
            <person name="Lin M."/>
            <person name="Wu X.Y."/>
            <person name="Wu W.L."/>
            <person name="Chen Y.Y."/>
            <person name="Chang S.B."/>
            <person name="Sakamoto S."/>
            <person name="Ohme-Takagi M."/>
            <person name="Yagi M."/>
            <person name="Zeng S.J."/>
            <person name="Shen C.Y."/>
            <person name="Yeh C.M."/>
            <person name="Luo Y.B."/>
            <person name="Tsai W.C."/>
            <person name="Van de Peer Y."/>
            <person name="Liu Z.J."/>
        </authorList>
    </citation>
    <scope>NUCLEOTIDE SEQUENCE [LARGE SCALE GENOMIC DNA]</scope>
    <source>
        <tissue evidence="16">The whole plant</tissue>
    </source>
</reference>
<dbReference type="GO" id="GO:0016567">
    <property type="term" value="P:protein ubiquitination"/>
    <property type="evidence" value="ECO:0007669"/>
    <property type="project" value="InterPro"/>
</dbReference>
<dbReference type="EC" id="2.3.2.27" evidence="4"/>
<comment type="catalytic activity">
    <reaction evidence="1">
        <text>S-ubiquitinyl-[E2 ubiquitin-conjugating enzyme]-L-cysteine + [acceptor protein]-L-lysine = [E2 ubiquitin-conjugating enzyme]-L-cysteine + N(6)-ubiquitinyl-[acceptor protein]-L-lysine.</text>
        <dbReference type="EC" id="2.3.2.27"/>
    </reaction>
</comment>
<dbReference type="AlphaFoldDB" id="A0A2I0X4Q0"/>
<dbReference type="InterPro" id="IPR044600">
    <property type="entry name" value="ATL1/ATL16-like"/>
</dbReference>
<dbReference type="SMART" id="SM00184">
    <property type="entry name" value="RING"/>
    <property type="match status" value="1"/>
</dbReference>
<evidence type="ECO:0000256" key="8">
    <source>
        <dbReference type="ARBA" id="ARBA00022771"/>
    </source>
</evidence>
<dbReference type="Proteomes" id="UP000233837">
    <property type="component" value="Unassembled WGS sequence"/>
</dbReference>
<comment type="pathway">
    <text evidence="3">Protein modification; protein ubiquitination.</text>
</comment>
<evidence type="ECO:0000256" key="6">
    <source>
        <dbReference type="ARBA" id="ARBA00022692"/>
    </source>
</evidence>
<dbReference type="GO" id="GO:0016020">
    <property type="term" value="C:membrane"/>
    <property type="evidence" value="ECO:0007669"/>
    <property type="project" value="UniProtKB-SubCell"/>
</dbReference>
<evidence type="ECO:0000256" key="7">
    <source>
        <dbReference type="ARBA" id="ARBA00022723"/>
    </source>
</evidence>
<evidence type="ECO:0000256" key="12">
    <source>
        <dbReference type="ARBA" id="ARBA00023136"/>
    </source>
</evidence>
<evidence type="ECO:0000256" key="3">
    <source>
        <dbReference type="ARBA" id="ARBA00004906"/>
    </source>
</evidence>
<protein>
    <recommendedName>
        <fullName evidence="4">RING-type E3 ubiquitin transferase</fullName>
        <ecNumber evidence="4">2.3.2.27</ecNumber>
    </recommendedName>
</protein>
<feature type="domain" description="RING-type" evidence="15">
    <location>
        <begin position="86"/>
        <end position="128"/>
    </location>
</feature>
<evidence type="ECO:0000256" key="14">
    <source>
        <dbReference type="SAM" id="Phobius"/>
    </source>
</evidence>
<keyword evidence="9" id="KW-0833">Ubl conjugation pathway</keyword>
<keyword evidence="6 14" id="KW-0812">Transmembrane</keyword>
<evidence type="ECO:0000313" key="17">
    <source>
        <dbReference type="Proteomes" id="UP000233837"/>
    </source>
</evidence>
<evidence type="ECO:0000259" key="15">
    <source>
        <dbReference type="PROSITE" id="PS50089"/>
    </source>
</evidence>
<keyword evidence="11 14" id="KW-1133">Transmembrane helix</keyword>
<evidence type="ECO:0000256" key="10">
    <source>
        <dbReference type="ARBA" id="ARBA00022833"/>
    </source>
</evidence>
<evidence type="ECO:0000256" key="1">
    <source>
        <dbReference type="ARBA" id="ARBA00000900"/>
    </source>
</evidence>
<feature type="transmembrane region" description="Helical" evidence="14">
    <location>
        <begin position="20"/>
        <end position="47"/>
    </location>
</feature>
<sequence>MAPSLSPPQFFNSSSKHQYYYFVIGGMALIVFIVLLVNAFAAGYCAWFSRVFSGQPPPPPTREVQTWIPAYEFRKEEKEEAADVECAVCLSAIADGEMVRELLQCGHTFHVACIDLWFRSHTSCPVCRSIVLPAQSDSMEAQSPEAMLASRMDGNGRFVSGVV</sequence>
<dbReference type="GO" id="GO:0008270">
    <property type="term" value="F:zinc ion binding"/>
    <property type="evidence" value="ECO:0007669"/>
    <property type="project" value="UniProtKB-KW"/>
</dbReference>
<dbReference type="EMBL" id="KZ502155">
    <property type="protein sequence ID" value="PKU82871.1"/>
    <property type="molecule type" value="Genomic_DNA"/>
</dbReference>
<evidence type="ECO:0000256" key="2">
    <source>
        <dbReference type="ARBA" id="ARBA00004167"/>
    </source>
</evidence>
<evidence type="ECO:0000313" key="16">
    <source>
        <dbReference type="EMBL" id="PKU82871.1"/>
    </source>
</evidence>
<proteinExistence type="predicted"/>
<dbReference type="InterPro" id="IPR013083">
    <property type="entry name" value="Znf_RING/FYVE/PHD"/>
</dbReference>
<keyword evidence="8 13" id="KW-0863">Zinc-finger</keyword>
<dbReference type="PANTHER" id="PTHR46913">
    <property type="entry name" value="RING-H2 FINGER PROTEIN ATL16"/>
    <property type="match status" value="1"/>
</dbReference>
<organism evidence="16 17">
    <name type="scientific">Dendrobium catenatum</name>
    <dbReference type="NCBI Taxonomy" id="906689"/>
    <lineage>
        <taxon>Eukaryota</taxon>
        <taxon>Viridiplantae</taxon>
        <taxon>Streptophyta</taxon>
        <taxon>Embryophyta</taxon>
        <taxon>Tracheophyta</taxon>
        <taxon>Spermatophyta</taxon>
        <taxon>Magnoliopsida</taxon>
        <taxon>Liliopsida</taxon>
        <taxon>Asparagales</taxon>
        <taxon>Orchidaceae</taxon>
        <taxon>Epidendroideae</taxon>
        <taxon>Malaxideae</taxon>
        <taxon>Dendrobiinae</taxon>
        <taxon>Dendrobium</taxon>
    </lineage>
</organism>
<dbReference type="PANTHER" id="PTHR46913:SF1">
    <property type="entry name" value="RING-H2 FINGER PROTEIN ATL16"/>
    <property type="match status" value="1"/>
</dbReference>
<dbReference type="CDD" id="cd16461">
    <property type="entry name" value="RING-H2_EL5-like"/>
    <property type="match status" value="1"/>
</dbReference>
<dbReference type="InterPro" id="IPR001841">
    <property type="entry name" value="Znf_RING"/>
</dbReference>
<dbReference type="PROSITE" id="PS50089">
    <property type="entry name" value="ZF_RING_2"/>
    <property type="match status" value="1"/>
</dbReference>
<keyword evidence="7" id="KW-0479">Metal-binding</keyword>
<keyword evidence="17" id="KW-1185">Reference proteome</keyword>
<keyword evidence="5" id="KW-0808">Transferase</keyword>
<evidence type="ECO:0000256" key="9">
    <source>
        <dbReference type="ARBA" id="ARBA00022786"/>
    </source>
</evidence>
<dbReference type="GO" id="GO:0061630">
    <property type="term" value="F:ubiquitin protein ligase activity"/>
    <property type="evidence" value="ECO:0007669"/>
    <property type="project" value="UniProtKB-EC"/>
</dbReference>
<keyword evidence="12 14" id="KW-0472">Membrane</keyword>
<evidence type="ECO:0000256" key="11">
    <source>
        <dbReference type="ARBA" id="ARBA00022989"/>
    </source>
</evidence>
<gene>
    <name evidence="16" type="primary">ATL80</name>
    <name evidence="16" type="ORF">MA16_Dca006169</name>
</gene>
<evidence type="ECO:0000256" key="13">
    <source>
        <dbReference type="PROSITE-ProRule" id="PRU00175"/>
    </source>
</evidence>
<dbReference type="OrthoDB" id="8062037at2759"/>
<dbReference type="Pfam" id="PF13639">
    <property type="entry name" value="zf-RING_2"/>
    <property type="match status" value="1"/>
</dbReference>
<evidence type="ECO:0000256" key="5">
    <source>
        <dbReference type="ARBA" id="ARBA00022679"/>
    </source>
</evidence>
<keyword evidence="10" id="KW-0862">Zinc</keyword>
<reference evidence="16 17" key="1">
    <citation type="journal article" date="2016" name="Sci. Rep.">
        <title>The Dendrobium catenatum Lindl. genome sequence provides insights into polysaccharide synthase, floral development and adaptive evolution.</title>
        <authorList>
            <person name="Zhang G.Q."/>
            <person name="Xu Q."/>
            <person name="Bian C."/>
            <person name="Tsai W.C."/>
            <person name="Yeh C.M."/>
            <person name="Liu K.W."/>
            <person name="Yoshida K."/>
            <person name="Zhang L.S."/>
            <person name="Chang S.B."/>
            <person name="Chen F."/>
            <person name="Shi Y."/>
            <person name="Su Y.Y."/>
            <person name="Zhang Y.Q."/>
            <person name="Chen L.J."/>
            <person name="Yin Y."/>
            <person name="Lin M."/>
            <person name="Huang H."/>
            <person name="Deng H."/>
            <person name="Wang Z.W."/>
            <person name="Zhu S.L."/>
            <person name="Zhao X."/>
            <person name="Deng C."/>
            <person name="Niu S.C."/>
            <person name="Huang J."/>
            <person name="Wang M."/>
            <person name="Liu G.H."/>
            <person name="Yang H.J."/>
            <person name="Xiao X.J."/>
            <person name="Hsiao Y.Y."/>
            <person name="Wu W.L."/>
            <person name="Chen Y.Y."/>
            <person name="Mitsuda N."/>
            <person name="Ohme-Takagi M."/>
            <person name="Luo Y.B."/>
            <person name="Van de Peer Y."/>
            <person name="Liu Z.J."/>
        </authorList>
    </citation>
    <scope>NUCLEOTIDE SEQUENCE [LARGE SCALE GENOMIC DNA]</scope>
    <source>
        <tissue evidence="16">The whole plant</tissue>
    </source>
</reference>
<evidence type="ECO:0000256" key="4">
    <source>
        <dbReference type="ARBA" id="ARBA00012483"/>
    </source>
</evidence>